<evidence type="ECO:0000256" key="1">
    <source>
        <dbReference type="SAM" id="MobiDB-lite"/>
    </source>
</evidence>
<dbReference type="InterPro" id="IPR036034">
    <property type="entry name" value="PDZ_sf"/>
</dbReference>
<dbReference type="PATRIC" id="fig|1291734.4.peg.628"/>
<accession>A0A0R1JHG7</accession>
<comment type="caution">
    <text evidence="4">The sequence shown here is derived from an EMBL/GenBank/DDBJ whole genome shotgun (WGS) entry which is preliminary data.</text>
</comment>
<dbReference type="AlphaFoldDB" id="A0A0R1JHG7"/>
<feature type="region of interest" description="Disordered" evidence="1">
    <location>
        <begin position="1"/>
        <end position="20"/>
    </location>
</feature>
<dbReference type="Proteomes" id="UP000051804">
    <property type="component" value="Unassembled WGS sequence"/>
</dbReference>
<proteinExistence type="predicted"/>
<protein>
    <recommendedName>
        <fullName evidence="3">PDZ domain-containing protein</fullName>
    </recommendedName>
</protein>
<reference evidence="4 5" key="1">
    <citation type="journal article" date="2015" name="Genome Announc.">
        <title>Expanding the biotechnology potential of lactobacilli through comparative genomics of 213 strains and associated genera.</title>
        <authorList>
            <person name="Sun Z."/>
            <person name="Harris H.M."/>
            <person name="McCann A."/>
            <person name="Guo C."/>
            <person name="Argimon S."/>
            <person name="Zhang W."/>
            <person name="Yang X."/>
            <person name="Jeffery I.B."/>
            <person name="Cooney J.C."/>
            <person name="Kagawa T.F."/>
            <person name="Liu W."/>
            <person name="Song Y."/>
            <person name="Salvetti E."/>
            <person name="Wrobel A."/>
            <person name="Rasinkangas P."/>
            <person name="Parkhill J."/>
            <person name="Rea M.C."/>
            <person name="O'Sullivan O."/>
            <person name="Ritari J."/>
            <person name="Douillard F.P."/>
            <person name="Paul Ross R."/>
            <person name="Yang R."/>
            <person name="Briner A.E."/>
            <person name="Felis G.E."/>
            <person name="de Vos W.M."/>
            <person name="Barrangou R."/>
            <person name="Klaenhammer T.R."/>
            <person name="Caufield P.W."/>
            <person name="Cui Y."/>
            <person name="Zhang H."/>
            <person name="O'Toole P.W."/>
        </authorList>
    </citation>
    <scope>NUCLEOTIDE SEQUENCE [LARGE SCALE GENOMIC DNA]</scope>
    <source>
        <strain evidence="4 5">JCM 17158</strain>
    </source>
</reference>
<dbReference type="STRING" id="1291734.FD02_GL000611"/>
<evidence type="ECO:0000256" key="2">
    <source>
        <dbReference type="SAM" id="Phobius"/>
    </source>
</evidence>
<dbReference type="OrthoDB" id="877944at91061"/>
<keyword evidence="2" id="KW-0812">Transmembrane</keyword>
<gene>
    <name evidence="4" type="ORF">FD02_GL000611</name>
</gene>
<evidence type="ECO:0000313" key="5">
    <source>
        <dbReference type="Proteomes" id="UP000051804"/>
    </source>
</evidence>
<dbReference type="EMBL" id="AZDJ01000032">
    <property type="protein sequence ID" value="KRK70540.1"/>
    <property type="molecule type" value="Genomic_DNA"/>
</dbReference>
<sequence length="425" mass="44860">MEDNGMTEQQPIQQTPAAPAKGKSTRKWVIIGIIAVVVIGAGGWLGYSHVHGNQVVAAQIKEARQLVMFNPLATGPASKKLKAALPKVGETTTDQMLIGRVKGKHLDTLIAAAKRELKTTTAAQMSKQGDMLDATTSKLTKLTSDKNFPKDNQAKIDSLQALAKTFKAKGDAVGYNVAVAGLQDIAGETTTYIAAKTKAQKAREAAKAEEAKQLAEAKKKGTYPSLGMLRGDMANGIGVIPMQIMPDGPADNAGFSTDWSDSSVITAIDGQKVSASILGSHSMQSVLQGIPLGKTVTVKFLDGSSTKVHLNLTQNEAAKADYDDLPDPGTDDDTDINFGVDGYNIGQKHNNKEIGLVITAIDSDGSVGGTDLAEGDVICRIDGYYVGTTADVDKILYNYSEGDTVTVDYVTADGHLKSTDVDLTD</sequence>
<dbReference type="Gene3D" id="2.30.42.10">
    <property type="match status" value="2"/>
</dbReference>
<evidence type="ECO:0000259" key="3">
    <source>
        <dbReference type="Pfam" id="PF13180"/>
    </source>
</evidence>
<keyword evidence="5" id="KW-1185">Reference proteome</keyword>
<feature type="transmembrane region" description="Helical" evidence="2">
    <location>
        <begin position="28"/>
        <end position="47"/>
    </location>
</feature>
<keyword evidence="2" id="KW-0472">Membrane</keyword>
<organism evidence="4 5">
    <name type="scientific">Lacticaseibacillus nasuensis JCM 17158</name>
    <dbReference type="NCBI Taxonomy" id="1291734"/>
    <lineage>
        <taxon>Bacteria</taxon>
        <taxon>Bacillati</taxon>
        <taxon>Bacillota</taxon>
        <taxon>Bacilli</taxon>
        <taxon>Lactobacillales</taxon>
        <taxon>Lactobacillaceae</taxon>
        <taxon>Lacticaseibacillus</taxon>
    </lineage>
</organism>
<feature type="compositionally biased region" description="Low complexity" evidence="1">
    <location>
        <begin position="9"/>
        <end position="20"/>
    </location>
</feature>
<dbReference type="Pfam" id="PF13180">
    <property type="entry name" value="PDZ_2"/>
    <property type="match status" value="1"/>
</dbReference>
<keyword evidence="2" id="KW-1133">Transmembrane helix</keyword>
<dbReference type="SUPFAM" id="SSF50156">
    <property type="entry name" value="PDZ domain-like"/>
    <property type="match status" value="2"/>
</dbReference>
<feature type="domain" description="PDZ" evidence="3">
    <location>
        <begin position="345"/>
        <end position="422"/>
    </location>
</feature>
<dbReference type="InterPro" id="IPR001478">
    <property type="entry name" value="PDZ"/>
</dbReference>
<name>A0A0R1JHG7_9LACO</name>
<evidence type="ECO:0000313" key="4">
    <source>
        <dbReference type="EMBL" id="KRK70540.1"/>
    </source>
</evidence>